<organism evidence="1 2">
    <name type="scientific">Paraburkholderia terricola</name>
    <dbReference type="NCBI Taxonomy" id="169427"/>
    <lineage>
        <taxon>Bacteria</taxon>
        <taxon>Pseudomonadati</taxon>
        <taxon>Pseudomonadota</taxon>
        <taxon>Betaproteobacteria</taxon>
        <taxon>Burkholderiales</taxon>
        <taxon>Burkholderiaceae</taxon>
        <taxon>Paraburkholderia</taxon>
    </lineage>
</organism>
<dbReference type="Proteomes" id="UP001264340">
    <property type="component" value="Unassembled WGS sequence"/>
</dbReference>
<name>A0ABU1M289_9BURK</name>
<comment type="caution">
    <text evidence="1">The sequence shown here is derived from an EMBL/GenBank/DDBJ whole genome shotgun (WGS) entry which is preliminary data.</text>
</comment>
<reference evidence="1 2" key="1">
    <citation type="submission" date="2023-07" db="EMBL/GenBank/DDBJ databases">
        <title>Sorghum-associated microbial communities from plants grown in Nebraska, USA.</title>
        <authorList>
            <person name="Schachtman D."/>
        </authorList>
    </citation>
    <scope>NUCLEOTIDE SEQUENCE [LARGE SCALE GENOMIC DNA]</scope>
    <source>
        <strain evidence="1 2">DS1316</strain>
    </source>
</reference>
<accession>A0ABU1M289</accession>
<dbReference type="EMBL" id="JAVDRP010000034">
    <property type="protein sequence ID" value="MDR6413139.1"/>
    <property type="molecule type" value="Genomic_DNA"/>
</dbReference>
<keyword evidence="2" id="KW-1185">Reference proteome</keyword>
<evidence type="ECO:0000313" key="2">
    <source>
        <dbReference type="Proteomes" id="UP001264340"/>
    </source>
</evidence>
<protein>
    <submittedName>
        <fullName evidence="1">Uncharacterized protein</fullName>
    </submittedName>
</protein>
<sequence>MAANNASALSAKVFRSNTWTEGETRSFSPSIWSAYSLPSQGMAGRKIIGSDILDHGWSMEEQFN</sequence>
<gene>
    <name evidence="1" type="ORF">J2804_006576</name>
</gene>
<dbReference type="RefSeq" id="WP_310127594.1">
    <property type="nucleotide sequence ID" value="NZ_JAVDRP010000034.1"/>
</dbReference>
<proteinExistence type="predicted"/>
<evidence type="ECO:0000313" key="1">
    <source>
        <dbReference type="EMBL" id="MDR6413139.1"/>
    </source>
</evidence>